<gene>
    <name evidence="2" type="ORF">BDP55DRAFT_182476</name>
</gene>
<reference evidence="2" key="1">
    <citation type="submission" date="2021-06" db="EMBL/GenBank/DDBJ databases">
        <title>Comparative genomics, transcriptomics and evolutionary studies reveal genomic signatures of adaptation to plant cell wall in hemibiotrophic fungi.</title>
        <authorList>
            <consortium name="DOE Joint Genome Institute"/>
            <person name="Baroncelli R."/>
            <person name="Diaz J.F."/>
            <person name="Benocci T."/>
            <person name="Peng M."/>
            <person name="Battaglia E."/>
            <person name="Haridas S."/>
            <person name="Andreopoulos W."/>
            <person name="Labutti K."/>
            <person name="Pangilinan J."/>
            <person name="Floch G.L."/>
            <person name="Makela M.R."/>
            <person name="Henrissat B."/>
            <person name="Grigoriev I.V."/>
            <person name="Crouch J.A."/>
            <person name="De Vries R.P."/>
            <person name="Sukno S.A."/>
            <person name="Thon M.R."/>
        </authorList>
    </citation>
    <scope>NUCLEOTIDE SEQUENCE</scope>
    <source>
        <strain evidence="2">CBS 193.32</strain>
    </source>
</reference>
<keyword evidence="3" id="KW-1185">Reference proteome</keyword>
<dbReference type="Proteomes" id="UP001224890">
    <property type="component" value="Unassembled WGS sequence"/>
</dbReference>
<feature type="region of interest" description="Disordered" evidence="1">
    <location>
        <begin position="181"/>
        <end position="203"/>
    </location>
</feature>
<sequence>MQAMLDSDMWKRQLATCNPFLSGNYGTLSWAVVSVRRIERVRDDNLTILYHGRLGRSEHKKLKTHSNDDNYRFLHARPKRCIALLGLCSRYFGLIGPAIDQGDRNHLLETYQCLPCHSSSLSHGPWAMDLVGGRHGAYVNGGNTAPHGSSKVRYHFIFHPQGLTRQGRCHLKTITTHDSKLTSLVPGNGNRPRAHKPASQTRVRSTECSSVLVTNSPYCLSLPIQTGRSRLT</sequence>
<dbReference type="AlphaFoldDB" id="A0AAJ0AKZ2"/>
<accession>A0AAJ0AKZ2</accession>
<evidence type="ECO:0000313" key="3">
    <source>
        <dbReference type="Proteomes" id="UP001224890"/>
    </source>
</evidence>
<comment type="caution">
    <text evidence="2">The sequence shown here is derived from an EMBL/GenBank/DDBJ whole genome shotgun (WGS) entry which is preliminary data.</text>
</comment>
<evidence type="ECO:0000313" key="2">
    <source>
        <dbReference type="EMBL" id="KAK1674338.1"/>
    </source>
</evidence>
<dbReference type="EMBL" id="JAHMHR010000026">
    <property type="protein sequence ID" value="KAK1674338.1"/>
    <property type="molecule type" value="Genomic_DNA"/>
</dbReference>
<name>A0AAJ0AKZ2_9PEZI</name>
<protein>
    <submittedName>
        <fullName evidence="2">Uncharacterized protein</fullName>
    </submittedName>
</protein>
<organism evidence="2 3">
    <name type="scientific">Colletotrichum godetiae</name>
    <dbReference type="NCBI Taxonomy" id="1209918"/>
    <lineage>
        <taxon>Eukaryota</taxon>
        <taxon>Fungi</taxon>
        <taxon>Dikarya</taxon>
        <taxon>Ascomycota</taxon>
        <taxon>Pezizomycotina</taxon>
        <taxon>Sordariomycetes</taxon>
        <taxon>Hypocreomycetidae</taxon>
        <taxon>Glomerellales</taxon>
        <taxon>Glomerellaceae</taxon>
        <taxon>Colletotrichum</taxon>
        <taxon>Colletotrichum acutatum species complex</taxon>
    </lineage>
</organism>
<dbReference type="RefSeq" id="XP_060428341.1">
    <property type="nucleotide sequence ID" value="XM_060565829.1"/>
</dbReference>
<evidence type="ECO:0000256" key="1">
    <source>
        <dbReference type="SAM" id="MobiDB-lite"/>
    </source>
</evidence>
<proteinExistence type="predicted"/>
<dbReference type="GeneID" id="85450355"/>